<feature type="domain" description="PID" evidence="4">
    <location>
        <begin position="479"/>
        <end position="619"/>
    </location>
</feature>
<dbReference type="Pfam" id="PF00640">
    <property type="entry name" value="PID"/>
    <property type="match status" value="2"/>
</dbReference>
<dbReference type="GO" id="GO:0005634">
    <property type="term" value="C:nucleus"/>
    <property type="evidence" value="ECO:0007669"/>
    <property type="project" value="TreeGrafter"/>
</dbReference>
<dbReference type="GO" id="GO:0006355">
    <property type="term" value="P:regulation of DNA-templated transcription"/>
    <property type="evidence" value="ECO:0007669"/>
    <property type="project" value="TreeGrafter"/>
</dbReference>
<dbReference type="AlphaFoldDB" id="A0A8C4PX61"/>
<dbReference type="PROSITE" id="PS01179">
    <property type="entry name" value="PID"/>
    <property type="match status" value="2"/>
</dbReference>
<dbReference type="SMART" id="SM00456">
    <property type="entry name" value="WW"/>
    <property type="match status" value="1"/>
</dbReference>
<reference evidence="6" key="2">
    <citation type="submission" date="2025-09" db="UniProtKB">
        <authorList>
            <consortium name="Ensembl"/>
        </authorList>
    </citation>
    <scope>IDENTIFICATION</scope>
</reference>
<dbReference type="PANTHER" id="PTHR14058">
    <property type="entry name" value="AMYLOID BETA A4 PRECURSOR PROTEIN-BINDING FAMILY B"/>
    <property type="match status" value="1"/>
</dbReference>
<dbReference type="SMART" id="SM00462">
    <property type="entry name" value="PTB"/>
    <property type="match status" value="2"/>
</dbReference>
<dbReference type="SUPFAM" id="SSF51045">
    <property type="entry name" value="WW domain"/>
    <property type="match status" value="1"/>
</dbReference>
<keyword evidence="2" id="KW-0677">Repeat</keyword>
<dbReference type="FunFam" id="2.30.29.30:FF:000034">
    <property type="entry name" value="amyloid beta A4 precursor protein-binding family B member 2"/>
    <property type="match status" value="1"/>
</dbReference>
<dbReference type="Ensembl" id="ENSEBUT00000003352.1">
    <property type="protein sequence ID" value="ENSEBUP00000002989.1"/>
    <property type="gene ID" value="ENSEBUG00000002221.1"/>
</dbReference>
<name>A0A8C4PX61_EPTBU</name>
<reference evidence="6" key="1">
    <citation type="submission" date="2025-08" db="UniProtKB">
        <authorList>
            <consortium name="Ensembl"/>
        </authorList>
    </citation>
    <scope>IDENTIFICATION</scope>
</reference>
<dbReference type="InterPro" id="IPR036020">
    <property type="entry name" value="WW_dom_sf"/>
</dbReference>
<dbReference type="InterPro" id="IPR011993">
    <property type="entry name" value="PH-like_dom_sf"/>
</dbReference>
<proteinExistence type="predicted"/>
<evidence type="ECO:0000313" key="7">
    <source>
        <dbReference type="Proteomes" id="UP000694388"/>
    </source>
</evidence>
<dbReference type="Proteomes" id="UP000694388">
    <property type="component" value="Unplaced"/>
</dbReference>
<dbReference type="FunFam" id="2.20.70.10:FF:000003">
    <property type="entry name" value="amyloid beta A4 precursor protein-binding family B member 2"/>
    <property type="match status" value="1"/>
</dbReference>
<dbReference type="SUPFAM" id="SSF50729">
    <property type="entry name" value="PH domain-like"/>
    <property type="match status" value="2"/>
</dbReference>
<accession>A0A8C4PX61</accession>
<sequence>MSSCHTRKQTAYTPSFPKLVDAASSAMATSVRIGAPSAELGVGNGLPLAVSGATHPPFTLRLRTSHNAQLDADMRRVPDTRSDASTPPKNRKTYALTSLQTAMGLESAEGGNGARGAIDFDPNCSNNNRALPEVVEVINTKFLKNGENQLRKAGDWIDSLGTQLINEELNEVTAPEVVTEERIIHAHTRDTNRHASGCSNGNVGLEKAEGKDCNSAVVIEEPSKVECKTRSFLGYYADLEACYARAAMKKTSNDKESCDEPVGPQLLHDNLVTMEPPQLSEAAETGADEERLIRRPVVFEQQAGPRLLSDDDLSWTTLSQESASLTSPDYSDALWTEPSFDSDPDLPPGWKKVSDASGTYYWHVPTGTTQWEHPGPCDSPAPPRSTDLVGNVNFHSESPGSTDKDVCSVESSPADTPDDFSGDTASDIQAATAVPDPSLKEFEGATLRYASLKLSRNVKQDDMQDSKETIASHPESKCFAVRSLGWVEMAEEDLVPVKSSVAVNNCIRQLSYRKNDIRDTAGIWGEGKDMFLVLENNLLSLVDPMDRSVLHAQPIASIRVWGVGRDNGRDFAYVARDKLTRVLKCHVFRCDTPAKAIATSLHDICSKIMADRKTAKALENEDSSLQAEKQDATCDIPIQVDFPTPKTELVQKFHVQYVGSLPVAKPVGMDILSGAIASLLAAHKPEQWTPVIINVTSATITVCQEQVEHEVILECRIRYLSFMGVGYDVHAFAFVMAAGPERFECHVFWCDSNAAGLSEAVQAACVLRYQKCLDVRPAGAKARITPPLPAHTVARRVGCSVKRVTRLDHLTNTDYCIDIVESFHLAPLW</sequence>
<dbReference type="PROSITE" id="PS01159">
    <property type="entry name" value="WW_DOMAIN_1"/>
    <property type="match status" value="1"/>
</dbReference>
<dbReference type="InterPro" id="IPR039576">
    <property type="entry name" value="APBB1/2/3"/>
</dbReference>
<dbReference type="InterPro" id="IPR006020">
    <property type="entry name" value="PTB/PI_dom"/>
</dbReference>
<feature type="region of interest" description="Disordered" evidence="3">
    <location>
        <begin position="320"/>
        <end position="348"/>
    </location>
</feature>
<keyword evidence="1" id="KW-0597">Phosphoprotein</keyword>
<organism evidence="6 7">
    <name type="scientific">Eptatretus burgeri</name>
    <name type="common">Inshore hagfish</name>
    <dbReference type="NCBI Taxonomy" id="7764"/>
    <lineage>
        <taxon>Eukaryota</taxon>
        <taxon>Metazoa</taxon>
        <taxon>Chordata</taxon>
        <taxon>Craniata</taxon>
        <taxon>Vertebrata</taxon>
        <taxon>Cyclostomata</taxon>
        <taxon>Myxini</taxon>
        <taxon>Myxiniformes</taxon>
        <taxon>Myxinidae</taxon>
        <taxon>Eptatretinae</taxon>
        <taxon>Eptatretus</taxon>
    </lineage>
</organism>
<evidence type="ECO:0000259" key="5">
    <source>
        <dbReference type="PROSITE" id="PS50020"/>
    </source>
</evidence>
<dbReference type="CDD" id="cd00201">
    <property type="entry name" value="WW"/>
    <property type="match status" value="1"/>
</dbReference>
<keyword evidence="7" id="KW-1185">Reference proteome</keyword>
<feature type="domain" description="WW" evidence="5">
    <location>
        <begin position="344"/>
        <end position="376"/>
    </location>
</feature>
<dbReference type="Pfam" id="PF00397">
    <property type="entry name" value="WW"/>
    <property type="match status" value="1"/>
</dbReference>
<evidence type="ECO:0000256" key="2">
    <source>
        <dbReference type="ARBA" id="ARBA00022737"/>
    </source>
</evidence>
<evidence type="ECO:0000259" key="4">
    <source>
        <dbReference type="PROSITE" id="PS01179"/>
    </source>
</evidence>
<dbReference type="GO" id="GO:0005737">
    <property type="term" value="C:cytoplasm"/>
    <property type="evidence" value="ECO:0007669"/>
    <property type="project" value="TreeGrafter"/>
</dbReference>
<dbReference type="Gene3D" id="2.30.29.30">
    <property type="entry name" value="Pleckstrin-homology domain (PH domain)/Phosphotyrosine-binding domain (PTB)"/>
    <property type="match status" value="2"/>
</dbReference>
<evidence type="ECO:0000256" key="3">
    <source>
        <dbReference type="SAM" id="MobiDB-lite"/>
    </source>
</evidence>
<dbReference type="PROSITE" id="PS50020">
    <property type="entry name" value="WW_DOMAIN_2"/>
    <property type="match status" value="1"/>
</dbReference>
<dbReference type="CDD" id="cd01271">
    <property type="entry name" value="PTB2_Fe65"/>
    <property type="match status" value="1"/>
</dbReference>
<dbReference type="InterPro" id="IPR001202">
    <property type="entry name" value="WW_dom"/>
</dbReference>
<protein>
    <submittedName>
        <fullName evidence="6">Amyloid beta (A4) precursor protein-binding, family B, member 2b</fullName>
    </submittedName>
</protein>
<feature type="domain" description="PID" evidence="4">
    <location>
        <begin position="652"/>
        <end position="777"/>
    </location>
</feature>
<dbReference type="GO" id="GO:0001540">
    <property type="term" value="F:amyloid-beta binding"/>
    <property type="evidence" value="ECO:0007669"/>
    <property type="project" value="InterPro"/>
</dbReference>
<evidence type="ECO:0000256" key="1">
    <source>
        <dbReference type="ARBA" id="ARBA00022553"/>
    </source>
</evidence>
<evidence type="ECO:0000313" key="6">
    <source>
        <dbReference type="Ensembl" id="ENSEBUP00000002989.1"/>
    </source>
</evidence>
<dbReference type="PANTHER" id="PTHR14058:SF8">
    <property type="entry name" value="PROTEIN FE65 HOMOLOG"/>
    <property type="match status" value="1"/>
</dbReference>
<dbReference type="Gene3D" id="2.20.70.10">
    <property type="match status" value="1"/>
</dbReference>
<feature type="region of interest" description="Disordered" evidence="3">
    <location>
        <begin position="368"/>
        <end position="424"/>
    </location>
</feature>
<dbReference type="CDD" id="cd01272">
    <property type="entry name" value="PTB1_Fe65"/>
    <property type="match status" value="1"/>
</dbReference>
<dbReference type="FunFam" id="2.30.29.30:FF:000019">
    <property type="entry name" value="Amyloid beta (A4) precursor protein-binding, family B, member 1 (Fe65)"/>
    <property type="match status" value="1"/>
</dbReference>
<dbReference type="GeneTree" id="ENSGT00390000000002"/>
<feature type="compositionally biased region" description="Polar residues" evidence="3">
    <location>
        <begin position="320"/>
        <end position="329"/>
    </location>
</feature>